<organism evidence="1 2">
    <name type="scientific">Dipteronia sinensis</name>
    <dbReference type="NCBI Taxonomy" id="43782"/>
    <lineage>
        <taxon>Eukaryota</taxon>
        <taxon>Viridiplantae</taxon>
        <taxon>Streptophyta</taxon>
        <taxon>Embryophyta</taxon>
        <taxon>Tracheophyta</taxon>
        <taxon>Spermatophyta</taxon>
        <taxon>Magnoliopsida</taxon>
        <taxon>eudicotyledons</taxon>
        <taxon>Gunneridae</taxon>
        <taxon>Pentapetalae</taxon>
        <taxon>rosids</taxon>
        <taxon>malvids</taxon>
        <taxon>Sapindales</taxon>
        <taxon>Sapindaceae</taxon>
        <taxon>Hippocastanoideae</taxon>
        <taxon>Acereae</taxon>
        <taxon>Dipteronia</taxon>
    </lineage>
</organism>
<sequence length="112" mass="12426">MGFSKEGDGDSRSVLDAFFLGKALPEALNEQVESAVGEFLSTVGRLQAEQQKQVQEFQDILSTYNVFSMKLDEWTDEQVDILGVSILKTKSNYWNLIALVEFVGSTLSEAPT</sequence>
<keyword evidence="2" id="KW-1185">Reference proteome</keyword>
<dbReference type="Pfam" id="PF20711">
    <property type="entry name" value="DUF6825"/>
    <property type="match status" value="1"/>
</dbReference>
<dbReference type="InterPro" id="IPR040003">
    <property type="entry name" value="PG18-like"/>
</dbReference>
<comment type="caution">
    <text evidence="1">The sequence shown here is derived from an EMBL/GenBank/DDBJ whole genome shotgun (WGS) entry which is preliminary data.</text>
</comment>
<reference evidence="1" key="1">
    <citation type="journal article" date="2023" name="Plant J.">
        <title>Genome sequences and population genomics provide insights into the demographic history, inbreeding, and mutation load of two 'living fossil' tree species of Dipteronia.</title>
        <authorList>
            <person name="Feng Y."/>
            <person name="Comes H.P."/>
            <person name="Chen J."/>
            <person name="Zhu S."/>
            <person name="Lu R."/>
            <person name="Zhang X."/>
            <person name="Li P."/>
            <person name="Qiu J."/>
            <person name="Olsen K.M."/>
            <person name="Qiu Y."/>
        </authorList>
    </citation>
    <scope>NUCLEOTIDE SEQUENCE</scope>
    <source>
        <strain evidence="1">NBL</strain>
    </source>
</reference>
<gene>
    <name evidence="1" type="ORF">Dsin_000745</name>
</gene>
<proteinExistence type="predicted"/>
<dbReference type="GO" id="GO:0010027">
    <property type="term" value="P:thylakoid membrane organization"/>
    <property type="evidence" value="ECO:0007669"/>
    <property type="project" value="InterPro"/>
</dbReference>
<dbReference type="PANTHER" id="PTHR35745">
    <property type="entry name" value="BNACNNG14650D PROTEIN"/>
    <property type="match status" value="1"/>
</dbReference>
<evidence type="ECO:0000313" key="1">
    <source>
        <dbReference type="EMBL" id="KAK3228864.1"/>
    </source>
</evidence>
<dbReference type="EMBL" id="JANJYJ010000001">
    <property type="protein sequence ID" value="KAK3228864.1"/>
    <property type="molecule type" value="Genomic_DNA"/>
</dbReference>
<dbReference type="AlphaFoldDB" id="A0AAE0EI27"/>
<name>A0AAE0EI27_9ROSI</name>
<dbReference type="PANTHER" id="PTHR35745:SF1">
    <property type="entry name" value="OS04G0513000 PROTEIN"/>
    <property type="match status" value="1"/>
</dbReference>
<dbReference type="GO" id="GO:0009535">
    <property type="term" value="C:chloroplast thylakoid membrane"/>
    <property type="evidence" value="ECO:0007669"/>
    <property type="project" value="TreeGrafter"/>
</dbReference>
<protein>
    <submittedName>
        <fullName evidence="1">Uncharacterized protein</fullName>
    </submittedName>
</protein>
<evidence type="ECO:0000313" key="2">
    <source>
        <dbReference type="Proteomes" id="UP001281410"/>
    </source>
</evidence>
<dbReference type="Proteomes" id="UP001281410">
    <property type="component" value="Unassembled WGS sequence"/>
</dbReference>
<accession>A0AAE0EI27</accession>